<feature type="compositionally biased region" description="Basic residues" evidence="1">
    <location>
        <begin position="359"/>
        <end position="381"/>
    </location>
</feature>
<feature type="compositionally biased region" description="Basic and acidic residues" evidence="1">
    <location>
        <begin position="226"/>
        <end position="245"/>
    </location>
</feature>
<dbReference type="AlphaFoldDB" id="A0A9E7E8H3"/>
<evidence type="ECO:0000256" key="1">
    <source>
        <dbReference type="SAM" id="MobiDB-lite"/>
    </source>
</evidence>
<name>A0A9E7E8H3_9LILI</name>
<feature type="compositionally biased region" description="Low complexity" evidence="1">
    <location>
        <begin position="1"/>
        <end position="14"/>
    </location>
</feature>
<feature type="region of interest" description="Disordered" evidence="1">
    <location>
        <begin position="1"/>
        <end position="41"/>
    </location>
</feature>
<evidence type="ECO:0000313" key="2">
    <source>
        <dbReference type="EMBL" id="URD72398.1"/>
    </source>
</evidence>
<dbReference type="Proteomes" id="UP001055439">
    <property type="component" value="Chromosome 1"/>
</dbReference>
<feature type="region of interest" description="Disordered" evidence="1">
    <location>
        <begin position="347"/>
        <end position="381"/>
    </location>
</feature>
<accession>A0A9E7E8H3</accession>
<feature type="region of interest" description="Disordered" evidence="1">
    <location>
        <begin position="70"/>
        <end position="301"/>
    </location>
</feature>
<sequence>MHSRSSSPLHSQSPFPSPPTSAARTKKKAEQEMWPLREPPTAEELEVAGILCDLEELILKDEFRRNNLSLVAGMPRWGTKKPRTLGHKPPGPLPLLPPTLPSPPSVPPSAPPLPSPPYNVPPPPPPAADEGRGYGRRGPRSSSPVIPLSFPGSGDDNDDAGPIAVATPGQGRHIVEDDAGSSAALSALPGNRPEHNDGVATSGQGRNTVVDDIGPSAAPPVVLANRSEHDDASATSRQETHKVDGDAGPSAPPPSVPRKRSEHNDAGPRGAAPLPRGNQFKKPKRRCKELEKAAAAPAPAHHINLDLELRLRQPSPPALVHHPTLASVRPPGETSEALRWGWELQLQIQSEDRKEASRLARKRRMETRREKKMQRKARRSD</sequence>
<evidence type="ECO:0000313" key="3">
    <source>
        <dbReference type="Proteomes" id="UP001055439"/>
    </source>
</evidence>
<dbReference type="EMBL" id="CP097502">
    <property type="protein sequence ID" value="URD72398.1"/>
    <property type="molecule type" value="Genomic_DNA"/>
</dbReference>
<reference evidence="2" key="1">
    <citation type="submission" date="2022-05" db="EMBL/GenBank/DDBJ databases">
        <title>The Musa troglodytarum L. genome provides insights into the mechanism of non-climacteric behaviour and enrichment of carotenoids.</title>
        <authorList>
            <person name="Wang J."/>
        </authorList>
    </citation>
    <scope>NUCLEOTIDE SEQUENCE</scope>
    <source>
        <tissue evidence="2">Leaf</tissue>
    </source>
</reference>
<gene>
    <name evidence="2" type="ORF">MUK42_09374</name>
</gene>
<dbReference type="OrthoDB" id="796399at2759"/>
<keyword evidence="3" id="KW-1185">Reference proteome</keyword>
<protein>
    <submittedName>
        <fullName evidence="2">Uncharacterized protein</fullName>
    </submittedName>
</protein>
<dbReference type="PANTHER" id="PTHR37614:SF2">
    <property type="entry name" value="OS02G0121400 PROTEIN"/>
    <property type="match status" value="1"/>
</dbReference>
<feature type="compositionally biased region" description="Pro residues" evidence="1">
    <location>
        <begin position="89"/>
        <end position="127"/>
    </location>
</feature>
<dbReference type="PANTHER" id="PTHR37614">
    <property type="entry name" value="OS02G0121400 PROTEIN"/>
    <property type="match status" value="1"/>
</dbReference>
<proteinExistence type="predicted"/>
<organism evidence="2 3">
    <name type="scientific">Musa troglodytarum</name>
    <name type="common">fe'i banana</name>
    <dbReference type="NCBI Taxonomy" id="320322"/>
    <lineage>
        <taxon>Eukaryota</taxon>
        <taxon>Viridiplantae</taxon>
        <taxon>Streptophyta</taxon>
        <taxon>Embryophyta</taxon>
        <taxon>Tracheophyta</taxon>
        <taxon>Spermatophyta</taxon>
        <taxon>Magnoliopsida</taxon>
        <taxon>Liliopsida</taxon>
        <taxon>Zingiberales</taxon>
        <taxon>Musaceae</taxon>
        <taxon>Musa</taxon>
    </lineage>
</organism>